<dbReference type="GO" id="GO:0003677">
    <property type="term" value="F:DNA binding"/>
    <property type="evidence" value="ECO:0007669"/>
    <property type="project" value="InterPro"/>
</dbReference>
<dbReference type="InterPro" id="IPR010982">
    <property type="entry name" value="Lambda_DNA-bd_dom_sf"/>
</dbReference>
<reference evidence="2" key="1">
    <citation type="submission" date="2017-06" db="EMBL/GenBank/DDBJ databases">
        <title>Genome analysis of Fimbriiglobus ruber SP5, the first member of the order Planctomycetales with confirmed chitinolytic capability.</title>
        <authorList>
            <person name="Ravin N.V."/>
            <person name="Rakitin A.L."/>
            <person name="Ivanova A.A."/>
            <person name="Beletsky A.V."/>
            <person name="Kulichevskaya I.S."/>
            <person name="Mardanov A.V."/>
            <person name="Dedysh S.N."/>
        </authorList>
    </citation>
    <scope>NUCLEOTIDE SEQUENCE [LARGE SCALE GENOMIC DNA]</scope>
    <source>
        <strain evidence="2">SP5</strain>
    </source>
</reference>
<proteinExistence type="predicted"/>
<protein>
    <submittedName>
        <fullName evidence="1">Uncharacterized protein</fullName>
    </submittedName>
</protein>
<organism evidence="1 2">
    <name type="scientific">Fimbriiglobus ruber</name>
    <dbReference type="NCBI Taxonomy" id="1908690"/>
    <lineage>
        <taxon>Bacteria</taxon>
        <taxon>Pseudomonadati</taxon>
        <taxon>Planctomycetota</taxon>
        <taxon>Planctomycetia</taxon>
        <taxon>Gemmatales</taxon>
        <taxon>Gemmataceae</taxon>
        <taxon>Fimbriiglobus</taxon>
    </lineage>
</organism>
<dbReference type="Gene3D" id="1.10.260.40">
    <property type="entry name" value="lambda repressor-like DNA-binding domains"/>
    <property type="match status" value="1"/>
</dbReference>
<dbReference type="Pfam" id="PF10387">
    <property type="entry name" value="DUF2442"/>
    <property type="match status" value="1"/>
</dbReference>
<accession>A0A225DC32</accession>
<dbReference type="EMBL" id="NIDE01000011">
    <property type="protein sequence ID" value="OWK39150.1"/>
    <property type="molecule type" value="Genomic_DNA"/>
</dbReference>
<evidence type="ECO:0000313" key="1">
    <source>
        <dbReference type="EMBL" id="OWK39150.1"/>
    </source>
</evidence>
<dbReference type="Proteomes" id="UP000214646">
    <property type="component" value="Unassembled WGS sequence"/>
</dbReference>
<dbReference type="AlphaFoldDB" id="A0A225DC32"/>
<dbReference type="RefSeq" id="WP_088257111.1">
    <property type="nucleotide sequence ID" value="NZ_NIDE01000011.1"/>
</dbReference>
<keyword evidence="2" id="KW-1185">Reference proteome</keyword>
<dbReference type="Gene3D" id="3.30.2020.40">
    <property type="entry name" value="Uncharacterised protein PF10387, DUF2442"/>
    <property type="match status" value="1"/>
</dbReference>
<sequence length="298" mass="32493">MTTKTPAKHAVAFYTASARLAHAYRSAARRNKTLARCAELRELGGAAQSHVAGHHALQNVVLSHADDDHFVLTNPRVEPVVTGAFHVLFTGPATHPDQVAQWMRTTNIRSENRLHVINADDLEGAQVSQLLGRICSALGGDGDRGSIIDAYFTGGSLTVRGPGHRMLHVPADSVPALKGHPPQVLRNFEIDPDGSFLYWPALDVHLGWNQFLQAVDPAEFRSAQQRSSGFNKRYGAAIRKIREDAGVAQSKVVGLTDRKLRRIEHGECRATTTALAALARAHGLNANEYLEKLAKAMR</sequence>
<gene>
    <name evidence="1" type="ORF">FRUB_06232</name>
</gene>
<dbReference type="OrthoDB" id="583751at2"/>
<dbReference type="InterPro" id="IPR018841">
    <property type="entry name" value="DUF2442"/>
</dbReference>
<name>A0A225DC32_9BACT</name>
<dbReference type="SUPFAM" id="SSF47413">
    <property type="entry name" value="lambda repressor-like DNA-binding domains"/>
    <property type="match status" value="1"/>
</dbReference>
<evidence type="ECO:0000313" key="2">
    <source>
        <dbReference type="Proteomes" id="UP000214646"/>
    </source>
</evidence>
<comment type="caution">
    <text evidence="1">The sequence shown here is derived from an EMBL/GenBank/DDBJ whole genome shotgun (WGS) entry which is preliminary data.</text>
</comment>